<sequence length="75" mass="8497">MGDFDVAIEDGPENNLLDEEIKEDQFINEDRTMKDFFDFDAFEHDLPFLATDISGVHTADVDISMQGDGKLNIND</sequence>
<protein>
    <submittedName>
        <fullName evidence="1">Uncharacterized protein</fullName>
    </submittedName>
</protein>
<evidence type="ECO:0000313" key="2">
    <source>
        <dbReference type="Proteomes" id="UP000554482"/>
    </source>
</evidence>
<dbReference type="AlphaFoldDB" id="A0A7J6VNN0"/>
<accession>A0A7J6VNN0</accession>
<keyword evidence="2" id="KW-1185">Reference proteome</keyword>
<proteinExistence type="predicted"/>
<gene>
    <name evidence="1" type="ORF">FRX31_024618</name>
</gene>
<name>A0A7J6VNN0_THATH</name>
<organism evidence="1 2">
    <name type="scientific">Thalictrum thalictroides</name>
    <name type="common">Rue-anemone</name>
    <name type="synonym">Anemone thalictroides</name>
    <dbReference type="NCBI Taxonomy" id="46969"/>
    <lineage>
        <taxon>Eukaryota</taxon>
        <taxon>Viridiplantae</taxon>
        <taxon>Streptophyta</taxon>
        <taxon>Embryophyta</taxon>
        <taxon>Tracheophyta</taxon>
        <taxon>Spermatophyta</taxon>
        <taxon>Magnoliopsida</taxon>
        <taxon>Ranunculales</taxon>
        <taxon>Ranunculaceae</taxon>
        <taxon>Thalictroideae</taxon>
        <taxon>Thalictrum</taxon>
    </lineage>
</organism>
<evidence type="ECO:0000313" key="1">
    <source>
        <dbReference type="EMBL" id="KAF5185795.1"/>
    </source>
</evidence>
<dbReference type="EMBL" id="JABWDY010030197">
    <property type="protein sequence ID" value="KAF5185795.1"/>
    <property type="molecule type" value="Genomic_DNA"/>
</dbReference>
<dbReference type="Proteomes" id="UP000554482">
    <property type="component" value="Unassembled WGS sequence"/>
</dbReference>
<reference evidence="1 2" key="1">
    <citation type="submission" date="2020-06" db="EMBL/GenBank/DDBJ databases">
        <title>Transcriptomic and genomic resources for Thalictrum thalictroides and T. hernandezii: Facilitating candidate gene discovery in an emerging model plant lineage.</title>
        <authorList>
            <person name="Arias T."/>
            <person name="Riano-Pachon D.M."/>
            <person name="Di Stilio V.S."/>
        </authorList>
    </citation>
    <scope>NUCLEOTIDE SEQUENCE [LARGE SCALE GENOMIC DNA]</scope>
    <source>
        <strain evidence="2">cv. WT478/WT964</strain>
        <tissue evidence="1">Leaves</tissue>
    </source>
</reference>
<comment type="caution">
    <text evidence="1">The sequence shown here is derived from an EMBL/GenBank/DDBJ whole genome shotgun (WGS) entry which is preliminary data.</text>
</comment>